<name>A0ABS2CBK3_9NEIS</name>
<evidence type="ECO:0000313" key="2">
    <source>
        <dbReference type="Proteomes" id="UP001195660"/>
    </source>
</evidence>
<gene>
    <name evidence="1" type="ORF">GM173_04000</name>
</gene>
<keyword evidence="2" id="KW-1185">Reference proteome</keyword>
<dbReference type="Proteomes" id="UP001195660">
    <property type="component" value="Unassembled WGS sequence"/>
</dbReference>
<dbReference type="EMBL" id="WOFE01000001">
    <property type="protein sequence ID" value="MBM5570741.1"/>
    <property type="molecule type" value="Genomic_DNA"/>
</dbReference>
<comment type="caution">
    <text evidence="1">The sequence shown here is derived from an EMBL/GenBank/DDBJ whole genome shotgun (WGS) entry which is preliminary data.</text>
</comment>
<reference evidence="1 2" key="1">
    <citation type="submission" date="2019-11" db="EMBL/GenBank/DDBJ databases">
        <title>Novel Deefgea species.</title>
        <authorList>
            <person name="Han J.-H."/>
        </authorList>
    </citation>
    <scope>NUCLEOTIDE SEQUENCE [LARGE SCALE GENOMIC DNA]</scope>
    <source>
        <strain evidence="1 2">LMG 24817</strain>
    </source>
</reference>
<organism evidence="1 2">
    <name type="scientific">Deefgea chitinilytica</name>
    <dbReference type="NCBI Taxonomy" id="570276"/>
    <lineage>
        <taxon>Bacteria</taxon>
        <taxon>Pseudomonadati</taxon>
        <taxon>Pseudomonadota</taxon>
        <taxon>Betaproteobacteria</taxon>
        <taxon>Neisseriales</taxon>
        <taxon>Chitinibacteraceae</taxon>
        <taxon>Deefgea</taxon>
    </lineage>
</organism>
<protein>
    <submittedName>
        <fullName evidence="1">Uncharacterized protein</fullName>
    </submittedName>
</protein>
<proteinExistence type="predicted"/>
<dbReference type="RefSeq" id="WP_203570020.1">
    <property type="nucleotide sequence ID" value="NZ_WOFE01000001.1"/>
</dbReference>
<evidence type="ECO:0000313" key="1">
    <source>
        <dbReference type="EMBL" id="MBM5570741.1"/>
    </source>
</evidence>
<accession>A0ABS2CBK3</accession>
<sequence>MNSPYKLRGKALDAAIDNLLAEMISAGFGKDPISRTSVQIRLGLTSRATLVGPRGERIDNALNIQRKEAGHTSVDTIKRRTLEERIVHLEKTNLILINERDQLYEALCSIINQCEIHGLDLKVVLSPLKI</sequence>